<comment type="caution">
    <text evidence="2">The sequence shown here is derived from an EMBL/GenBank/DDBJ whole genome shotgun (WGS) entry which is preliminary data.</text>
</comment>
<accession>A0ABW6FW16</accession>
<dbReference type="RefSeq" id="WP_386721719.1">
    <property type="nucleotide sequence ID" value="NZ_JBHXIJ010000396.1"/>
</dbReference>
<name>A0ABW6FW16_9ACTN</name>
<protein>
    <submittedName>
        <fullName evidence="2">Uncharacterized protein</fullName>
    </submittedName>
</protein>
<dbReference type="EMBL" id="JBHXIJ010000396">
    <property type="protein sequence ID" value="MFD5103450.1"/>
    <property type="molecule type" value="Genomic_DNA"/>
</dbReference>
<sequence length="90" mass="9530">MAHDHDEVLGVQLSGGRDDVPDERTPADLVQDLRGGRLHAGALTRCEDDDGGRAIGAHGDALRLRVVDTRRIPGGVIPETRAGPDLCGQD</sequence>
<organism evidence="2 3">
    <name type="scientific">Streptomyces albidochromogenes</name>
    <dbReference type="NCBI Taxonomy" id="329524"/>
    <lineage>
        <taxon>Bacteria</taxon>
        <taxon>Bacillati</taxon>
        <taxon>Actinomycetota</taxon>
        <taxon>Actinomycetes</taxon>
        <taxon>Kitasatosporales</taxon>
        <taxon>Streptomycetaceae</taxon>
        <taxon>Streptomyces</taxon>
    </lineage>
</organism>
<proteinExistence type="predicted"/>
<feature type="region of interest" description="Disordered" evidence="1">
    <location>
        <begin position="1"/>
        <end position="25"/>
    </location>
</feature>
<feature type="compositionally biased region" description="Basic and acidic residues" evidence="1">
    <location>
        <begin position="16"/>
        <end position="25"/>
    </location>
</feature>
<feature type="non-terminal residue" evidence="2">
    <location>
        <position position="90"/>
    </location>
</feature>
<reference evidence="2 3" key="1">
    <citation type="submission" date="2024-09" db="EMBL/GenBank/DDBJ databases">
        <title>The Natural Products Discovery Center: Release of the First 8490 Sequenced Strains for Exploring Actinobacteria Biosynthetic Diversity.</title>
        <authorList>
            <person name="Kalkreuter E."/>
            <person name="Kautsar S.A."/>
            <person name="Yang D."/>
            <person name="Bader C.D."/>
            <person name="Teijaro C.N."/>
            <person name="Fluegel L."/>
            <person name="Davis C.M."/>
            <person name="Simpson J.R."/>
            <person name="Lauterbach L."/>
            <person name="Steele A.D."/>
            <person name="Gui C."/>
            <person name="Meng S."/>
            <person name="Li G."/>
            <person name="Viehrig K."/>
            <person name="Ye F."/>
            <person name="Su P."/>
            <person name="Kiefer A.F."/>
            <person name="Nichols A."/>
            <person name="Cepeda A.J."/>
            <person name="Yan W."/>
            <person name="Fan B."/>
            <person name="Jiang Y."/>
            <person name="Adhikari A."/>
            <person name="Zheng C.-J."/>
            <person name="Schuster L."/>
            <person name="Cowan T.M."/>
            <person name="Smanski M.J."/>
            <person name="Chevrette M.G."/>
            <person name="De Carvalho L.P.S."/>
            <person name="Shen B."/>
        </authorList>
    </citation>
    <scope>NUCLEOTIDE SEQUENCE [LARGE SCALE GENOMIC DNA]</scope>
    <source>
        <strain evidence="2 3">NPDC058348</strain>
    </source>
</reference>
<dbReference type="Proteomes" id="UP001598448">
    <property type="component" value="Unassembled WGS sequence"/>
</dbReference>
<evidence type="ECO:0000313" key="2">
    <source>
        <dbReference type="EMBL" id="MFD5103450.1"/>
    </source>
</evidence>
<evidence type="ECO:0000256" key="1">
    <source>
        <dbReference type="SAM" id="MobiDB-lite"/>
    </source>
</evidence>
<gene>
    <name evidence="2" type="ORF">ACFWJN_31455</name>
</gene>
<evidence type="ECO:0000313" key="3">
    <source>
        <dbReference type="Proteomes" id="UP001598448"/>
    </source>
</evidence>
<keyword evidence="3" id="KW-1185">Reference proteome</keyword>